<evidence type="ECO:0000256" key="1">
    <source>
        <dbReference type="ARBA" id="ARBA00001946"/>
    </source>
</evidence>
<accession>A0A533QBZ0</accession>
<feature type="site" description="Interaction with substrate tRNA" evidence="10">
    <location>
        <position position="101"/>
    </location>
</feature>
<feature type="binding site" evidence="10">
    <location>
        <begin position="10"/>
        <end position="17"/>
    </location>
    <ligand>
        <name>ATP</name>
        <dbReference type="ChEBI" id="CHEBI:30616"/>
    </ligand>
</feature>
<proteinExistence type="inferred from homology"/>
<dbReference type="SUPFAM" id="SSF52540">
    <property type="entry name" value="P-loop containing nucleoside triphosphate hydrolases"/>
    <property type="match status" value="2"/>
</dbReference>
<dbReference type="InterPro" id="IPR027417">
    <property type="entry name" value="P-loop_NTPase"/>
</dbReference>
<evidence type="ECO:0000313" key="15">
    <source>
        <dbReference type="Proteomes" id="UP000319783"/>
    </source>
</evidence>
<keyword evidence="5 10" id="KW-0819">tRNA processing</keyword>
<evidence type="ECO:0000256" key="7">
    <source>
        <dbReference type="ARBA" id="ARBA00022840"/>
    </source>
</evidence>
<dbReference type="Proteomes" id="UP000319783">
    <property type="component" value="Unassembled WGS sequence"/>
</dbReference>
<evidence type="ECO:0000256" key="4">
    <source>
        <dbReference type="ARBA" id="ARBA00022679"/>
    </source>
</evidence>
<name>A0A533QBZ0_9BACT</name>
<comment type="catalytic activity">
    <reaction evidence="9 10 11">
        <text>adenosine(37) in tRNA + dimethylallyl diphosphate = N(6)-dimethylallyladenosine(37) in tRNA + diphosphate</text>
        <dbReference type="Rhea" id="RHEA:26482"/>
        <dbReference type="Rhea" id="RHEA-COMP:10162"/>
        <dbReference type="Rhea" id="RHEA-COMP:10375"/>
        <dbReference type="ChEBI" id="CHEBI:33019"/>
        <dbReference type="ChEBI" id="CHEBI:57623"/>
        <dbReference type="ChEBI" id="CHEBI:74411"/>
        <dbReference type="ChEBI" id="CHEBI:74415"/>
        <dbReference type="EC" id="2.5.1.75"/>
    </reaction>
</comment>
<comment type="similarity">
    <text evidence="3 10 13">Belongs to the IPP transferase family.</text>
</comment>
<dbReference type="GO" id="GO:0005524">
    <property type="term" value="F:ATP binding"/>
    <property type="evidence" value="ECO:0007669"/>
    <property type="project" value="UniProtKB-UniRule"/>
</dbReference>
<evidence type="ECO:0000256" key="10">
    <source>
        <dbReference type="HAMAP-Rule" id="MF_00185"/>
    </source>
</evidence>
<evidence type="ECO:0000256" key="2">
    <source>
        <dbReference type="ARBA" id="ARBA00003213"/>
    </source>
</evidence>
<dbReference type="EMBL" id="SULG01000024">
    <property type="protein sequence ID" value="TLD42245.1"/>
    <property type="molecule type" value="Genomic_DNA"/>
</dbReference>
<dbReference type="Pfam" id="PF01715">
    <property type="entry name" value="IPPT"/>
    <property type="match status" value="1"/>
</dbReference>
<evidence type="ECO:0000313" key="14">
    <source>
        <dbReference type="EMBL" id="TLD42245.1"/>
    </source>
</evidence>
<dbReference type="PANTHER" id="PTHR11088:SF60">
    <property type="entry name" value="TRNA DIMETHYLALLYLTRANSFERASE"/>
    <property type="match status" value="1"/>
</dbReference>
<dbReference type="GO" id="GO:0006400">
    <property type="term" value="P:tRNA modification"/>
    <property type="evidence" value="ECO:0007669"/>
    <property type="project" value="TreeGrafter"/>
</dbReference>
<dbReference type="NCBIfam" id="TIGR00174">
    <property type="entry name" value="miaA"/>
    <property type="match status" value="1"/>
</dbReference>
<keyword evidence="6 10" id="KW-0547">Nucleotide-binding</keyword>
<dbReference type="FunFam" id="1.10.20.140:FF:000001">
    <property type="entry name" value="tRNA dimethylallyltransferase"/>
    <property type="match status" value="1"/>
</dbReference>
<dbReference type="Gene3D" id="3.40.50.300">
    <property type="entry name" value="P-loop containing nucleotide triphosphate hydrolases"/>
    <property type="match status" value="1"/>
</dbReference>
<reference evidence="14 15" key="1">
    <citation type="submission" date="2019-04" db="EMBL/GenBank/DDBJ databases">
        <title>Genome of a novel bacterium Candidatus Jettenia ecosi reconstructed from metagenome of an anammox bioreactor.</title>
        <authorList>
            <person name="Mardanov A.V."/>
            <person name="Beletsky A.V."/>
            <person name="Ravin N.V."/>
            <person name="Botchkova E.A."/>
            <person name="Litti Y.V."/>
            <person name="Nozhevnikova A.N."/>
        </authorList>
    </citation>
    <scope>NUCLEOTIDE SEQUENCE [LARGE SCALE GENOMIC DNA]</scope>
    <source>
        <strain evidence="14">J2</strain>
    </source>
</reference>
<evidence type="ECO:0000256" key="12">
    <source>
        <dbReference type="RuleBase" id="RU003784"/>
    </source>
</evidence>
<keyword evidence="8 10" id="KW-0460">Magnesium</keyword>
<evidence type="ECO:0000256" key="3">
    <source>
        <dbReference type="ARBA" id="ARBA00005842"/>
    </source>
</evidence>
<comment type="function">
    <text evidence="2 10 12">Catalyzes the transfer of a dimethylallyl group onto the adenine at position 37 in tRNAs that read codons beginning with uridine, leading to the formation of N6-(dimethylallyl)adenosine (i(6)A).</text>
</comment>
<dbReference type="HAMAP" id="MF_00185">
    <property type="entry name" value="IPP_trans"/>
    <property type="match status" value="1"/>
</dbReference>
<organism evidence="14 15">
    <name type="scientific">Candidatus Jettenia ecosi</name>
    <dbReference type="NCBI Taxonomy" id="2494326"/>
    <lineage>
        <taxon>Bacteria</taxon>
        <taxon>Pseudomonadati</taxon>
        <taxon>Planctomycetota</taxon>
        <taxon>Candidatus Brocadiia</taxon>
        <taxon>Candidatus Brocadiales</taxon>
        <taxon>Candidatus Brocadiaceae</taxon>
        <taxon>Candidatus Jettenia</taxon>
    </lineage>
</organism>
<comment type="subunit">
    <text evidence="10">Monomer.</text>
</comment>
<evidence type="ECO:0000256" key="8">
    <source>
        <dbReference type="ARBA" id="ARBA00022842"/>
    </source>
</evidence>
<dbReference type="PANTHER" id="PTHR11088">
    <property type="entry name" value="TRNA DIMETHYLALLYLTRANSFERASE"/>
    <property type="match status" value="1"/>
</dbReference>
<dbReference type="GO" id="GO:0052381">
    <property type="term" value="F:tRNA dimethylallyltransferase activity"/>
    <property type="evidence" value="ECO:0007669"/>
    <property type="project" value="UniProtKB-UniRule"/>
</dbReference>
<comment type="caution">
    <text evidence="14">The sequence shown here is derived from an EMBL/GenBank/DDBJ whole genome shotgun (WGS) entry which is preliminary data.</text>
</comment>
<feature type="binding site" evidence="10">
    <location>
        <begin position="12"/>
        <end position="17"/>
    </location>
    <ligand>
        <name>substrate</name>
    </ligand>
</feature>
<feature type="site" description="Interaction with substrate tRNA" evidence="10">
    <location>
        <position position="123"/>
    </location>
</feature>
<keyword evidence="7 10" id="KW-0067">ATP-binding</keyword>
<comment type="cofactor">
    <cofactor evidence="1 10">
        <name>Mg(2+)</name>
        <dbReference type="ChEBI" id="CHEBI:18420"/>
    </cofactor>
</comment>
<dbReference type="AlphaFoldDB" id="A0A533QBZ0"/>
<evidence type="ECO:0000256" key="6">
    <source>
        <dbReference type="ARBA" id="ARBA00022741"/>
    </source>
</evidence>
<evidence type="ECO:0000256" key="11">
    <source>
        <dbReference type="RuleBase" id="RU003783"/>
    </source>
</evidence>
<dbReference type="InterPro" id="IPR018022">
    <property type="entry name" value="IPT"/>
</dbReference>
<sequence>MAIPIWILTGPTASGKTDVALKIAESIGAEIVSADSMLVYRGMDIGTEKPSRIARNTIPHHLIDIVEPWEEYSVGQYVKDLEGVISKLYQQSKPCMVVGGTALYLKAIADGLFEGPPADWEYRNYLRSVAEEKGSDYLHKILIEVDPEIATKLHSNDQKRVIRALEVYKTTGQRISSFQTQFGHKNPKYDCLIVALEHDRDILYKRIEARIDRMLLRGLIDEVRTLLHNPSGLSKQASQALGYKEIINYFSGKYTLYEATEVMKKRTRWFAKRQMTWFRSFSGIHWIHVSPDNDITRLSERVLEQFTGKVNT</sequence>
<evidence type="ECO:0000256" key="13">
    <source>
        <dbReference type="RuleBase" id="RU003785"/>
    </source>
</evidence>
<evidence type="ECO:0000256" key="5">
    <source>
        <dbReference type="ARBA" id="ARBA00022694"/>
    </source>
</evidence>
<feature type="region of interest" description="Interaction with substrate tRNA" evidence="10">
    <location>
        <begin position="35"/>
        <end position="38"/>
    </location>
</feature>
<gene>
    <name evidence="10" type="primary">miaA</name>
    <name evidence="14" type="ORF">JETT_1488</name>
</gene>
<comment type="caution">
    <text evidence="10">Lacks conserved residue(s) required for the propagation of feature annotation.</text>
</comment>
<dbReference type="InterPro" id="IPR039657">
    <property type="entry name" value="Dimethylallyltransferase"/>
</dbReference>
<dbReference type="Gene3D" id="1.10.20.140">
    <property type="match status" value="1"/>
</dbReference>
<dbReference type="EC" id="2.5.1.75" evidence="10"/>
<keyword evidence="4 10" id="KW-0808">Transferase</keyword>
<evidence type="ECO:0000256" key="9">
    <source>
        <dbReference type="ARBA" id="ARBA00049563"/>
    </source>
</evidence>
<protein>
    <recommendedName>
        <fullName evidence="10">tRNA dimethylallyltransferase</fullName>
        <ecNumber evidence="10">2.5.1.75</ecNumber>
    </recommendedName>
    <alternativeName>
        <fullName evidence="10">Dimethylallyl diphosphate:tRNA dimethylallyltransferase</fullName>
        <shortName evidence="10">DMAPP:tRNA dimethylallyltransferase</shortName>
        <shortName evidence="10">DMATase</shortName>
    </alternativeName>
    <alternativeName>
        <fullName evidence="10">Isopentenyl-diphosphate:tRNA isopentenyltransferase</fullName>
        <shortName evidence="10">IPP transferase</shortName>
        <shortName evidence="10">IPPT</shortName>
        <shortName evidence="10">IPTase</shortName>
    </alternativeName>
</protein>